<dbReference type="OrthoDB" id="2288928at2759"/>
<evidence type="ECO:0000256" key="3">
    <source>
        <dbReference type="ARBA" id="ARBA00022737"/>
    </source>
</evidence>
<dbReference type="PROSITE" id="PS50082">
    <property type="entry name" value="WD_REPEATS_2"/>
    <property type="match status" value="1"/>
</dbReference>
<feature type="repeat" description="WD" evidence="5">
    <location>
        <begin position="123"/>
        <end position="164"/>
    </location>
</feature>
<organism evidence="7 8">
    <name type="scientific">Nephila pilipes</name>
    <name type="common">Giant wood spider</name>
    <name type="synonym">Nephila maculata</name>
    <dbReference type="NCBI Taxonomy" id="299642"/>
    <lineage>
        <taxon>Eukaryota</taxon>
        <taxon>Metazoa</taxon>
        <taxon>Ecdysozoa</taxon>
        <taxon>Arthropoda</taxon>
        <taxon>Chelicerata</taxon>
        <taxon>Arachnida</taxon>
        <taxon>Araneae</taxon>
        <taxon>Araneomorphae</taxon>
        <taxon>Entelegynae</taxon>
        <taxon>Araneoidea</taxon>
        <taxon>Nephilidae</taxon>
        <taxon>Nephila</taxon>
    </lineage>
</organism>
<dbReference type="Pfam" id="PF24796">
    <property type="entry name" value="WDR55"/>
    <property type="match status" value="1"/>
</dbReference>
<dbReference type="SMART" id="SM00320">
    <property type="entry name" value="WD40"/>
    <property type="match status" value="7"/>
</dbReference>
<dbReference type="InterPro" id="IPR001680">
    <property type="entry name" value="WD40_rpt"/>
</dbReference>
<keyword evidence="8" id="KW-1185">Reference proteome</keyword>
<evidence type="ECO:0000256" key="1">
    <source>
        <dbReference type="ARBA" id="ARBA00007625"/>
    </source>
</evidence>
<evidence type="ECO:0000256" key="5">
    <source>
        <dbReference type="PROSITE-ProRule" id="PRU00221"/>
    </source>
</evidence>
<sequence length="398" mass="44120">MRAVFQPKQGFKLFDCVVSRQAFSLDRCSKLREKIPSSNEEDRLDEGESSDSDDEISMRGKEDEAKEIEQKTEVPADIPVPAGIVDISCHPKRNIIAAGLIDGSIVLHSYGVGNAGNKHLISFDHHKQSCRTLCFSDSGEHLFTGAQDAIINVLDLETNSVCHKFTRVNGCPPYSMLSVDDYLLASGEDEGAVVLWDLRMQAPIHCFNHCEDFISSLVTNKEKKILLTTSGDGFLSTYNIRRNKLETQSEPYDSELLCAGIVKDGTKVVVGAGDGSLSFCNWGEFSFLTDKFLIHPGTIDALLVIEDDVICTGCEDGKVRAVQLSPKRILGYLGSHAGFTVERVRMCYEKLFIASSSYDEKIKFWDLSGIEELKMGEIKKKTSKLPCIGKESFFSDLQ</sequence>
<dbReference type="InterPro" id="IPR015943">
    <property type="entry name" value="WD40/YVTN_repeat-like_dom_sf"/>
</dbReference>
<dbReference type="Gene3D" id="2.130.10.10">
    <property type="entry name" value="YVTN repeat-like/Quinoprotein amine dehydrogenase"/>
    <property type="match status" value="2"/>
</dbReference>
<feature type="compositionally biased region" description="Basic and acidic residues" evidence="6">
    <location>
        <begin position="56"/>
        <end position="73"/>
    </location>
</feature>
<feature type="compositionally biased region" description="Acidic residues" evidence="6">
    <location>
        <begin position="42"/>
        <end position="55"/>
    </location>
</feature>
<dbReference type="InterPro" id="IPR036322">
    <property type="entry name" value="WD40_repeat_dom_sf"/>
</dbReference>
<evidence type="ECO:0000313" key="8">
    <source>
        <dbReference type="Proteomes" id="UP000887013"/>
    </source>
</evidence>
<feature type="region of interest" description="Disordered" evidence="6">
    <location>
        <begin position="34"/>
        <end position="73"/>
    </location>
</feature>
<dbReference type="Proteomes" id="UP000887013">
    <property type="component" value="Unassembled WGS sequence"/>
</dbReference>
<evidence type="ECO:0000313" key="7">
    <source>
        <dbReference type="EMBL" id="GFS54611.1"/>
    </source>
</evidence>
<protein>
    <recommendedName>
        <fullName evidence="4">WD repeat-containing protein 55 homolog</fullName>
    </recommendedName>
</protein>
<reference evidence="7" key="1">
    <citation type="submission" date="2020-08" db="EMBL/GenBank/DDBJ databases">
        <title>Multicomponent nature underlies the extraordinary mechanical properties of spider dragline silk.</title>
        <authorList>
            <person name="Kono N."/>
            <person name="Nakamura H."/>
            <person name="Mori M."/>
            <person name="Yoshida Y."/>
            <person name="Ohtoshi R."/>
            <person name="Malay A.D."/>
            <person name="Moran D.A.P."/>
            <person name="Tomita M."/>
            <person name="Numata K."/>
            <person name="Arakawa K."/>
        </authorList>
    </citation>
    <scope>NUCLEOTIDE SEQUENCE</scope>
</reference>
<comment type="caution">
    <text evidence="7">The sequence shown here is derived from an EMBL/GenBank/DDBJ whole genome shotgun (WGS) entry which is preliminary data.</text>
</comment>
<dbReference type="EMBL" id="BMAW01092397">
    <property type="protein sequence ID" value="GFS54611.1"/>
    <property type="molecule type" value="Genomic_DNA"/>
</dbReference>
<evidence type="ECO:0000256" key="6">
    <source>
        <dbReference type="SAM" id="MobiDB-lite"/>
    </source>
</evidence>
<keyword evidence="3" id="KW-0677">Repeat</keyword>
<dbReference type="PANTHER" id="PTHR44019">
    <property type="entry name" value="WD REPEAT-CONTAINING PROTEIN 55"/>
    <property type="match status" value="1"/>
</dbReference>
<dbReference type="InterPro" id="IPR050505">
    <property type="entry name" value="WDR55/POC1"/>
</dbReference>
<gene>
    <name evidence="7" type="primary">Wdr55</name>
    <name evidence="7" type="ORF">NPIL_483081</name>
</gene>
<name>A0A8X6IPD8_NEPPI</name>
<proteinExistence type="inferred from homology"/>
<evidence type="ECO:0000256" key="4">
    <source>
        <dbReference type="ARBA" id="ARBA00023478"/>
    </source>
</evidence>
<keyword evidence="2 5" id="KW-0853">WD repeat</keyword>
<dbReference type="PANTHER" id="PTHR44019:SF20">
    <property type="entry name" value="WD REPEAT-CONTAINING PROTEIN 55"/>
    <property type="match status" value="1"/>
</dbReference>
<accession>A0A8X6IPD8</accession>
<dbReference type="AlphaFoldDB" id="A0A8X6IPD8"/>
<dbReference type="SUPFAM" id="SSF50978">
    <property type="entry name" value="WD40 repeat-like"/>
    <property type="match status" value="1"/>
</dbReference>
<comment type="similarity">
    <text evidence="1">Belongs to the WD repeat WDR55 family.</text>
</comment>
<evidence type="ECO:0000256" key="2">
    <source>
        <dbReference type="ARBA" id="ARBA00022574"/>
    </source>
</evidence>